<comment type="caution">
    <text evidence="2">The sequence shown here is derived from an EMBL/GenBank/DDBJ whole genome shotgun (WGS) entry which is preliminary data.</text>
</comment>
<accession>A0A6L2MUV2</accession>
<reference evidence="2" key="1">
    <citation type="journal article" date="2019" name="Sci. Rep.">
        <title>Draft genome of Tanacetum cinerariifolium, the natural source of mosquito coil.</title>
        <authorList>
            <person name="Yamashiro T."/>
            <person name="Shiraishi A."/>
            <person name="Satake H."/>
            <person name="Nakayama K."/>
        </authorList>
    </citation>
    <scope>NUCLEOTIDE SEQUENCE</scope>
</reference>
<gene>
    <name evidence="2" type="ORF">Tci_049631</name>
</gene>
<protein>
    <submittedName>
        <fullName evidence="2">Zinc finger, CCHC-type</fullName>
    </submittedName>
</protein>
<sequence>MDEGIKVSCIIDKLPPSWKYFKHTLKHKKEELTHIKLGSHLRIEESFSVEDNDKPNGNNIDHGVKSSQNPPPIDECCCECGNTLDGIFCQQCICKSCGKGAHIGYNCPPKVPVISNPEPCNQTINTELPQTLPSFDSAPCISKPNFIDEPSNIFNPPLQHPVYPCEFCGNDAYFGHYCIPKAQINNPEQGYSQDFNFPKNIHNFQQQYLCPHENFQCQPVNYCEPDPSYGSYYPGYDQVGDSHPQQYLCCENCGGPHETFQCQPTNEDYCYEQNSCCYSNSFGFDHCQTPQYTVDHPIFDAHNDLLKTQNELLTSQNTIMEQMTQLTSMCEMFCQIVQKKQEEKRIEEEQAANARYWKIPACCDDDDDYDSAITPILSTNNILVVKIVSSRTTLMKQMTQLTSICKMFCQFIQKKQEEKQIEEEQAAKAQNSKIPVCYDNDDDYNLSITPNEPVASLSMGDEHLNTIPATESDEFIKSSVENLVPNPSESEDENGCDMPACFTTFSNVLFDAEYEFDSSDDQSLSDEDFPEKIFSNPLFKEEIISTKIDPHHFDVVFDVIESMLNHDSSIISSSSKIDSLLDEFAGELILLKSIPSGIDETDCDPEDEIRFIKRLLYDNSSSRPLEEFVSKNSNADIKSFSPSPIPVEDSDSFMKEIDLSFNPDDPMPPSIEEDDDDSERDILINEELLDNYSLSLFVNESFHFDIPLFSRPTAKPPGGIKCFPKAGGLQPKSNHKTNRISPTKGDNKLHIEDLPRTNKSHLRTMNRVDSNSRLKHNPSANPTFSSHPKLASPKVKDDIFDPEGGNVLPEKLLDLDSTKDLHPSHHFDIESNLKEIEYLLHHDPIKDIDSILKDLIDQSNLVDLNDNLVDSMPEMFTDEHALDYSSPPLYDENDDDLVEVESDTENVYDDPFDFKGEKIKESKLLINELDLPCDFLLPSEYDSFLSEDFSKVDAFPSTNNEDKVFNLGILIQENLFEIITRVAQDKKLAISHASLMIEDCDPPLYELPFFKKVPRSKILLLFSSENEKKVFKPRIHTSEKVHSSLIIELSHQGYKVFKINQIFKSPMKNFLFSYRKDTHILDVPCLHFYPFDQFKYGGIGSS</sequence>
<proteinExistence type="predicted"/>
<evidence type="ECO:0000313" key="2">
    <source>
        <dbReference type="EMBL" id="GEU77653.1"/>
    </source>
</evidence>
<feature type="region of interest" description="Disordered" evidence="1">
    <location>
        <begin position="724"/>
        <end position="751"/>
    </location>
</feature>
<feature type="region of interest" description="Disordered" evidence="1">
    <location>
        <begin position="48"/>
        <end position="68"/>
    </location>
</feature>
<name>A0A6L2MUV2_TANCI</name>
<evidence type="ECO:0000256" key="1">
    <source>
        <dbReference type="SAM" id="MobiDB-lite"/>
    </source>
</evidence>
<organism evidence="2">
    <name type="scientific">Tanacetum cinerariifolium</name>
    <name type="common">Dalmatian daisy</name>
    <name type="synonym">Chrysanthemum cinerariifolium</name>
    <dbReference type="NCBI Taxonomy" id="118510"/>
    <lineage>
        <taxon>Eukaryota</taxon>
        <taxon>Viridiplantae</taxon>
        <taxon>Streptophyta</taxon>
        <taxon>Embryophyta</taxon>
        <taxon>Tracheophyta</taxon>
        <taxon>Spermatophyta</taxon>
        <taxon>Magnoliopsida</taxon>
        <taxon>eudicotyledons</taxon>
        <taxon>Gunneridae</taxon>
        <taxon>Pentapetalae</taxon>
        <taxon>asterids</taxon>
        <taxon>campanulids</taxon>
        <taxon>Asterales</taxon>
        <taxon>Asteraceae</taxon>
        <taxon>Asteroideae</taxon>
        <taxon>Anthemideae</taxon>
        <taxon>Anthemidinae</taxon>
        <taxon>Tanacetum</taxon>
    </lineage>
</organism>
<feature type="region of interest" description="Disordered" evidence="1">
    <location>
        <begin position="767"/>
        <end position="803"/>
    </location>
</feature>
<dbReference type="AlphaFoldDB" id="A0A6L2MUV2"/>
<dbReference type="EMBL" id="BKCJ010007517">
    <property type="protein sequence ID" value="GEU77653.1"/>
    <property type="molecule type" value="Genomic_DNA"/>
</dbReference>